<reference evidence="1" key="1">
    <citation type="submission" date="2022-03" db="EMBL/GenBank/DDBJ databases">
        <title>De novo assembled genomes of Belliella spp. (Cyclobacteriaceae) strains.</title>
        <authorList>
            <person name="Szabo A."/>
            <person name="Korponai K."/>
            <person name="Felfoldi T."/>
        </authorList>
    </citation>
    <scope>NUCLEOTIDE SEQUENCE</scope>
    <source>
        <strain evidence="1">DSM 111904</strain>
    </source>
</reference>
<evidence type="ECO:0000313" key="2">
    <source>
        <dbReference type="Proteomes" id="UP001165489"/>
    </source>
</evidence>
<accession>A0ABS9UZA3</accession>
<proteinExistence type="predicted"/>
<keyword evidence="2" id="KW-1185">Reference proteome</keyword>
<dbReference type="Proteomes" id="UP001165489">
    <property type="component" value="Unassembled WGS sequence"/>
</dbReference>
<dbReference type="RefSeq" id="WP_241347838.1">
    <property type="nucleotide sequence ID" value="NZ_JAKZGP010000018.1"/>
</dbReference>
<evidence type="ECO:0000313" key="1">
    <source>
        <dbReference type="EMBL" id="MCH7409492.1"/>
    </source>
</evidence>
<sequence length="68" mass="7860">MVDPKYTSTDFTYYQGTEVEEAVRPIVKYALIDQNGPIEKFFSEEINPETGEILWKIGVDKAISWCRV</sequence>
<comment type="caution">
    <text evidence="1">The sequence shown here is derived from an EMBL/GenBank/DDBJ whole genome shotgun (WGS) entry which is preliminary data.</text>
</comment>
<organism evidence="1 2">
    <name type="scientific">Belliella filtrata</name>
    <dbReference type="NCBI Taxonomy" id="2923435"/>
    <lineage>
        <taxon>Bacteria</taxon>
        <taxon>Pseudomonadati</taxon>
        <taxon>Bacteroidota</taxon>
        <taxon>Cytophagia</taxon>
        <taxon>Cytophagales</taxon>
        <taxon>Cyclobacteriaceae</taxon>
        <taxon>Belliella</taxon>
    </lineage>
</organism>
<gene>
    <name evidence="1" type="ORF">MM239_08805</name>
</gene>
<name>A0ABS9UZA3_9BACT</name>
<protein>
    <submittedName>
        <fullName evidence="1">Uncharacterized protein</fullName>
    </submittedName>
</protein>
<dbReference type="EMBL" id="JAKZGP010000018">
    <property type="protein sequence ID" value="MCH7409492.1"/>
    <property type="molecule type" value="Genomic_DNA"/>
</dbReference>